<proteinExistence type="predicted"/>
<name>A0A1J5PU75_9ZZZZ</name>
<accession>A0A1J5PU75</accession>
<sequence>MQPGLLAGDLHPVAQAALNAAREFVAPRLIGHAQTADEGVEMAFGDEVGQRRLQHELARAVQVVEPGVEGG</sequence>
<protein>
    <submittedName>
        <fullName evidence="1">Uncharacterized protein</fullName>
    </submittedName>
</protein>
<gene>
    <name evidence="1" type="ORF">GALL_431660</name>
</gene>
<dbReference type="AlphaFoldDB" id="A0A1J5PU75"/>
<comment type="caution">
    <text evidence="1">The sequence shown here is derived from an EMBL/GenBank/DDBJ whole genome shotgun (WGS) entry which is preliminary data.</text>
</comment>
<organism evidence="1">
    <name type="scientific">mine drainage metagenome</name>
    <dbReference type="NCBI Taxonomy" id="410659"/>
    <lineage>
        <taxon>unclassified sequences</taxon>
        <taxon>metagenomes</taxon>
        <taxon>ecological metagenomes</taxon>
    </lineage>
</organism>
<dbReference type="EMBL" id="MLJW01002253">
    <property type="protein sequence ID" value="OIQ75166.1"/>
    <property type="molecule type" value="Genomic_DNA"/>
</dbReference>
<evidence type="ECO:0000313" key="1">
    <source>
        <dbReference type="EMBL" id="OIQ75166.1"/>
    </source>
</evidence>
<reference evidence="1" key="1">
    <citation type="submission" date="2016-10" db="EMBL/GenBank/DDBJ databases">
        <title>Sequence of Gallionella enrichment culture.</title>
        <authorList>
            <person name="Poehlein A."/>
            <person name="Muehling M."/>
            <person name="Daniel R."/>
        </authorList>
    </citation>
    <scope>NUCLEOTIDE SEQUENCE</scope>
</reference>